<dbReference type="SUPFAM" id="SSF53686">
    <property type="entry name" value="Tryptophan synthase beta subunit-like PLP-dependent enzymes"/>
    <property type="match status" value="1"/>
</dbReference>
<gene>
    <name evidence="7" type="ORF">DFP81_11063</name>
</gene>
<evidence type="ECO:0000313" key="8">
    <source>
        <dbReference type="Proteomes" id="UP000256542"/>
    </source>
</evidence>
<dbReference type="InterPro" id="IPR027278">
    <property type="entry name" value="ACCD_DCysDesulf"/>
</dbReference>
<dbReference type="InterPro" id="IPR001926">
    <property type="entry name" value="TrpB-like_PALP"/>
</dbReference>
<dbReference type="AlphaFoldDB" id="A0A3E0DHV9"/>
<dbReference type="Pfam" id="PF00291">
    <property type="entry name" value="PALP"/>
    <property type="match status" value="1"/>
</dbReference>
<keyword evidence="8" id="KW-1185">Reference proteome</keyword>
<comment type="similarity">
    <text evidence="2">Belongs to the ACC deaminase/D-cysteine desulfhydrase family.</text>
</comment>
<dbReference type="OrthoDB" id="9801249at2"/>
<dbReference type="PANTHER" id="PTHR43780">
    <property type="entry name" value="1-AMINOCYCLOPROPANE-1-CARBOXYLATE DEAMINASE-RELATED"/>
    <property type="match status" value="1"/>
</dbReference>
<feature type="modified residue" description="N6-(pyridoxal phosphate)lysine" evidence="5">
    <location>
        <position position="60"/>
    </location>
</feature>
<evidence type="ECO:0000256" key="2">
    <source>
        <dbReference type="ARBA" id="ARBA00008639"/>
    </source>
</evidence>
<dbReference type="PANTHER" id="PTHR43780:SF2">
    <property type="entry name" value="1-AMINOCYCLOPROPANE-1-CARBOXYLATE DEAMINASE-RELATED"/>
    <property type="match status" value="1"/>
</dbReference>
<feature type="domain" description="Tryptophan synthase beta chain-like PALP" evidence="6">
    <location>
        <begin position="21"/>
        <end position="331"/>
    </location>
</feature>
<dbReference type="InterPro" id="IPR036052">
    <property type="entry name" value="TrpB-like_PALP_sf"/>
</dbReference>
<comment type="cofactor">
    <cofactor evidence="1">
        <name>pyridoxal 5'-phosphate</name>
        <dbReference type="ChEBI" id="CHEBI:597326"/>
    </cofactor>
</comment>
<dbReference type="EMBL" id="QUNG01000010">
    <property type="protein sequence ID" value="REG82175.1"/>
    <property type="molecule type" value="Genomic_DNA"/>
</dbReference>
<comment type="caution">
    <text evidence="7">The sequence shown here is derived from an EMBL/GenBank/DDBJ whole genome shotgun (WGS) entry which is preliminary data.</text>
</comment>
<name>A0A3E0DHV9_9GAMM</name>
<dbReference type="GO" id="GO:0019148">
    <property type="term" value="F:D-cysteine desulfhydrase activity"/>
    <property type="evidence" value="ECO:0007669"/>
    <property type="project" value="TreeGrafter"/>
</dbReference>
<evidence type="ECO:0000256" key="5">
    <source>
        <dbReference type="PIRSR" id="PIRSR006278-2"/>
    </source>
</evidence>
<feature type="active site" description="Nucleophile" evidence="4">
    <location>
        <position position="87"/>
    </location>
</feature>
<dbReference type="PIRSF" id="PIRSF006278">
    <property type="entry name" value="ACCD_DCysDesulf"/>
    <property type="match status" value="1"/>
</dbReference>
<evidence type="ECO:0000313" key="7">
    <source>
        <dbReference type="EMBL" id="REG82175.1"/>
    </source>
</evidence>
<accession>A0A3E0DHV9</accession>
<reference evidence="7 8" key="1">
    <citation type="submission" date="2018-08" db="EMBL/GenBank/DDBJ databases">
        <title>Genomic Encyclopedia of Type Strains, Phase III (KMG-III): the genomes of soil and plant-associated and newly described type strains.</title>
        <authorList>
            <person name="Whitman W."/>
        </authorList>
    </citation>
    <scope>NUCLEOTIDE SEQUENCE [LARGE SCALE GENOMIC DNA]</scope>
    <source>
        <strain evidence="7 8">CECT 7375</strain>
    </source>
</reference>
<dbReference type="Gene3D" id="3.40.50.1100">
    <property type="match status" value="2"/>
</dbReference>
<sequence length="355" mass="38561">MEVNSVEIKALRELSDWPRASLAQLPTPMHRLKNFAEHLGGLDLWIKRDDLTGLAGGGNKTRKLEFLIGDAISKKHDVLVTVGAIQSNHTRQTAAAAAKLGMRCALMHAGWTEDSGPFYREAGNILYSKLMGAELYEDTVKRPIEDETPLDDLVQHLKDKGDNPYLIPGGASDHPLGGLGYVVCAAEIVEQAAAEGKQFDYVVHCTGSSGTQAGLVAGFSALNVKTKVIGIPDDDETEIKKKRVRRIANDTLELLGKSPVITESDIEIVVGDTGDYGISDKDTFETIKLFASTEGLIADPVYEGKAVRGLRQLVKENRFEKGSKVLLMHLGGEPATHGYANKYGEIKLKNIPSLK</sequence>
<dbReference type="Proteomes" id="UP000256542">
    <property type="component" value="Unassembled WGS sequence"/>
</dbReference>
<organism evidence="7 8">
    <name type="scientific">Marinomonas pollencensis</name>
    <dbReference type="NCBI Taxonomy" id="491954"/>
    <lineage>
        <taxon>Bacteria</taxon>
        <taxon>Pseudomonadati</taxon>
        <taxon>Pseudomonadota</taxon>
        <taxon>Gammaproteobacteria</taxon>
        <taxon>Oceanospirillales</taxon>
        <taxon>Oceanospirillaceae</taxon>
        <taxon>Marinomonas</taxon>
    </lineage>
</organism>
<proteinExistence type="inferred from homology"/>
<evidence type="ECO:0000259" key="6">
    <source>
        <dbReference type="Pfam" id="PF00291"/>
    </source>
</evidence>
<keyword evidence="3 5" id="KW-0663">Pyridoxal phosphate</keyword>
<evidence type="ECO:0000256" key="1">
    <source>
        <dbReference type="ARBA" id="ARBA00001933"/>
    </source>
</evidence>
<evidence type="ECO:0000256" key="3">
    <source>
        <dbReference type="ARBA" id="ARBA00022898"/>
    </source>
</evidence>
<protein>
    <submittedName>
        <fullName evidence="7">1-aminocyclopropane-1-carboxylate deaminase</fullName>
    </submittedName>
</protein>
<evidence type="ECO:0000256" key="4">
    <source>
        <dbReference type="PIRSR" id="PIRSR006278-1"/>
    </source>
</evidence>